<comment type="caution">
    <text evidence="2">The sequence shown here is derived from an EMBL/GenBank/DDBJ whole genome shotgun (WGS) entry which is preliminary data.</text>
</comment>
<protein>
    <submittedName>
        <fullName evidence="2">Uncharacterized protein</fullName>
    </submittedName>
</protein>
<proteinExistence type="predicted"/>
<feature type="transmembrane region" description="Helical" evidence="1">
    <location>
        <begin position="33"/>
        <end position="61"/>
    </location>
</feature>
<evidence type="ECO:0000313" key="3">
    <source>
        <dbReference type="Proteomes" id="UP000289738"/>
    </source>
</evidence>
<keyword evidence="1" id="KW-1133">Transmembrane helix</keyword>
<sequence length="115" mass="13110">MMIDDDMEAGSLGPYHDRPRTFRNMRTKPYTPLIFRILLGINVCVLFILLLLGFGATFYMGASTSPIIVIVISIRILSFLVSIYLIKWVLAKDEGPLEMVQGMIVTERWLSNLKE</sequence>
<keyword evidence="1" id="KW-0472">Membrane</keyword>
<reference evidence="2 3" key="1">
    <citation type="submission" date="2019-01" db="EMBL/GenBank/DDBJ databases">
        <title>Sequencing of cultivated peanut Arachis hypogaea provides insights into genome evolution and oil improvement.</title>
        <authorList>
            <person name="Chen X."/>
        </authorList>
    </citation>
    <scope>NUCLEOTIDE SEQUENCE [LARGE SCALE GENOMIC DNA]</scope>
    <source>
        <strain evidence="3">cv. Fuhuasheng</strain>
        <tissue evidence="2">Leaves</tissue>
    </source>
</reference>
<dbReference type="STRING" id="3818.A0A445CR74"/>
<dbReference type="EMBL" id="SDMP01000006">
    <property type="protein sequence ID" value="RYR53418.1"/>
    <property type="molecule type" value="Genomic_DNA"/>
</dbReference>
<keyword evidence="3" id="KW-1185">Reference proteome</keyword>
<accession>A0A445CR74</accession>
<evidence type="ECO:0000256" key="1">
    <source>
        <dbReference type="SAM" id="Phobius"/>
    </source>
</evidence>
<gene>
    <name evidence="2" type="ORF">Ahy_A06g028505</name>
</gene>
<keyword evidence="1" id="KW-0812">Transmembrane</keyword>
<dbReference type="Proteomes" id="UP000289738">
    <property type="component" value="Chromosome A06"/>
</dbReference>
<organism evidence="2 3">
    <name type="scientific">Arachis hypogaea</name>
    <name type="common">Peanut</name>
    <dbReference type="NCBI Taxonomy" id="3818"/>
    <lineage>
        <taxon>Eukaryota</taxon>
        <taxon>Viridiplantae</taxon>
        <taxon>Streptophyta</taxon>
        <taxon>Embryophyta</taxon>
        <taxon>Tracheophyta</taxon>
        <taxon>Spermatophyta</taxon>
        <taxon>Magnoliopsida</taxon>
        <taxon>eudicotyledons</taxon>
        <taxon>Gunneridae</taxon>
        <taxon>Pentapetalae</taxon>
        <taxon>rosids</taxon>
        <taxon>fabids</taxon>
        <taxon>Fabales</taxon>
        <taxon>Fabaceae</taxon>
        <taxon>Papilionoideae</taxon>
        <taxon>50 kb inversion clade</taxon>
        <taxon>dalbergioids sensu lato</taxon>
        <taxon>Dalbergieae</taxon>
        <taxon>Pterocarpus clade</taxon>
        <taxon>Arachis</taxon>
    </lineage>
</organism>
<dbReference type="AlphaFoldDB" id="A0A445CR74"/>
<evidence type="ECO:0000313" key="2">
    <source>
        <dbReference type="EMBL" id="RYR53418.1"/>
    </source>
</evidence>
<name>A0A445CR74_ARAHY</name>
<feature type="transmembrane region" description="Helical" evidence="1">
    <location>
        <begin position="67"/>
        <end position="90"/>
    </location>
</feature>